<dbReference type="Proteomes" id="UP001652461">
    <property type="component" value="Unassembled WGS sequence"/>
</dbReference>
<feature type="domain" description="NlpC/P60" evidence="6">
    <location>
        <begin position="414"/>
        <end position="478"/>
    </location>
</feature>
<evidence type="ECO:0000313" key="7">
    <source>
        <dbReference type="EMBL" id="MCU6695662.1"/>
    </source>
</evidence>
<evidence type="ECO:0000256" key="4">
    <source>
        <dbReference type="ARBA" id="ARBA00022807"/>
    </source>
</evidence>
<evidence type="ECO:0000313" key="8">
    <source>
        <dbReference type="Proteomes" id="UP001652461"/>
    </source>
</evidence>
<dbReference type="SUPFAM" id="SSF54001">
    <property type="entry name" value="Cysteine proteinases"/>
    <property type="match status" value="1"/>
</dbReference>
<reference evidence="7 8" key="1">
    <citation type="journal article" date="2021" name="ISME Commun">
        <title>Automated analysis of genomic sequences facilitates high-throughput and comprehensive description of bacteria.</title>
        <authorList>
            <person name="Hitch T.C.A."/>
        </authorList>
    </citation>
    <scope>NUCLEOTIDE SEQUENCE [LARGE SCALE GENOMIC DNA]</scope>
    <source>
        <strain evidence="7 8">Sanger_04</strain>
    </source>
</reference>
<keyword evidence="8" id="KW-1185">Reference proteome</keyword>
<dbReference type="Gene3D" id="3.90.1720.10">
    <property type="entry name" value="endopeptidase domain like (from Nostoc punctiforme)"/>
    <property type="match status" value="1"/>
</dbReference>
<evidence type="ECO:0000256" key="1">
    <source>
        <dbReference type="ARBA" id="ARBA00007074"/>
    </source>
</evidence>
<keyword evidence="5" id="KW-0812">Transmembrane</keyword>
<organism evidence="7 8">
    <name type="scientific">Laedolimicola ammoniilytica</name>
    <dbReference type="NCBI Taxonomy" id="2981771"/>
    <lineage>
        <taxon>Bacteria</taxon>
        <taxon>Bacillati</taxon>
        <taxon>Bacillota</taxon>
        <taxon>Clostridia</taxon>
        <taxon>Lachnospirales</taxon>
        <taxon>Lachnospiraceae</taxon>
        <taxon>Laedolimicola</taxon>
    </lineage>
</organism>
<keyword evidence="5" id="KW-0472">Membrane</keyword>
<dbReference type="EMBL" id="JAOQKC010000002">
    <property type="protein sequence ID" value="MCU6695662.1"/>
    <property type="molecule type" value="Genomic_DNA"/>
</dbReference>
<dbReference type="Pfam" id="PF00877">
    <property type="entry name" value="NLPC_P60"/>
    <property type="match status" value="1"/>
</dbReference>
<dbReference type="InterPro" id="IPR038765">
    <property type="entry name" value="Papain-like_cys_pep_sf"/>
</dbReference>
<protein>
    <submittedName>
        <fullName evidence="7">NlpC/P60 family protein</fullName>
    </submittedName>
</protein>
<evidence type="ECO:0000256" key="2">
    <source>
        <dbReference type="ARBA" id="ARBA00022670"/>
    </source>
</evidence>
<dbReference type="RefSeq" id="WP_262670596.1">
    <property type="nucleotide sequence ID" value="NZ_JAOQKC010000002.1"/>
</dbReference>
<evidence type="ECO:0000259" key="6">
    <source>
        <dbReference type="Pfam" id="PF00877"/>
    </source>
</evidence>
<evidence type="ECO:0000256" key="5">
    <source>
        <dbReference type="SAM" id="Phobius"/>
    </source>
</evidence>
<accession>A0ABT2RTR2</accession>
<feature type="transmembrane region" description="Helical" evidence="5">
    <location>
        <begin position="57"/>
        <end position="80"/>
    </location>
</feature>
<comment type="caution">
    <text evidence="7">The sequence shown here is derived from an EMBL/GenBank/DDBJ whole genome shotgun (WGS) entry which is preliminary data.</text>
</comment>
<dbReference type="InterPro" id="IPR000064">
    <property type="entry name" value="NLP_P60_dom"/>
</dbReference>
<keyword evidence="2" id="KW-0645">Protease</keyword>
<keyword evidence="4" id="KW-0788">Thiol protease</keyword>
<name>A0ABT2RTR2_9FIRM</name>
<keyword evidence="3" id="KW-0378">Hydrolase</keyword>
<proteinExistence type="inferred from homology"/>
<keyword evidence="5" id="KW-1133">Transmembrane helix</keyword>
<gene>
    <name evidence="7" type="ORF">OCV63_01960</name>
</gene>
<sequence>MEENKNMADDLADGAKTAAQDAKTLAKAGANLAAGNIAGAVKEVAKNPEVILHVIEAVFLAVIAMGVALLLLICCVLGVVNNLASCFTQLFSGEEGTWSIEANYEEYETKLEKIYKKAYKRCRKQAERHYNIISEAVHNAWESLDVDGADEVDLTFRHTYSGMFGDDVGDSSDDDQIAINQSIMRMLEMYDLWNASMADEESTDHDESYYTNIEEDENWDEYDADSLTEDYEETKNTPTLKGLRKLIKENKDLLFRTQTADISALSPDAFSFSGTVAINDTNNYITTATDNGIETEYEGENEKSVQKYELEVMTFIQYTGEQEFKDQVFQMSPEDYQNAMGMAEALSIVVGYGGFGSMDNPEIQAILAELRSQGISEDRIAVVEAALKGVGMFQYSQPLRSLAGTGPDNFTVGQYLDCSSFVRWSYWSAGFDSDCSTTADYASSSYFHRVDRSEKQPGDVFWHQNARGVRHVVIYGGNIGGQDLYIECTSPGSVMTYGDCYYGNISSYQYCYRYNAFD</sequence>
<evidence type="ECO:0000256" key="3">
    <source>
        <dbReference type="ARBA" id="ARBA00022801"/>
    </source>
</evidence>
<comment type="similarity">
    <text evidence="1">Belongs to the peptidase C40 family.</text>
</comment>